<dbReference type="PANTHER" id="PTHR25465">
    <property type="entry name" value="B-BOX DOMAIN CONTAINING"/>
    <property type="match status" value="1"/>
</dbReference>
<dbReference type="Pfam" id="PF00643">
    <property type="entry name" value="zf-B_box"/>
    <property type="match status" value="1"/>
</dbReference>
<proteinExistence type="predicted"/>
<evidence type="ECO:0000256" key="1">
    <source>
        <dbReference type="ARBA" id="ARBA00022723"/>
    </source>
</evidence>
<dbReference type="SUPFAM" id="SSF57845">
    <property type="entry name" value="B-box zinc-binding domain"/>
    <property type="match status" value="1"/>
</dbReference>
<evidence type="ECO:0000313" key="10">
    <source>
        <dbReference type="Proteomes" id="UP000269221"/>
    </source>
</evidence>
<keyword evidence="2 4" id="KW-0863">Zinc-finger</keyword>
<dbReference type="InterPro" id="IPR013083">
    <property type="entry name" value="Znf_RING/FYVE/PHD"/>
</dbReference>
<dbReference type="InterPro" id="IPR017907">
    <property type="entry name" value="Znf_RING_CS"/>
</dbReference>
<evidence type="ECO:0000259" key="7">
    <source>
        <dbReference type="PROSITE" id="PS50089"/>
    </source>
</evidence>
<dbReference type="EMBL" id="QRBI01000172">
    <property type="protein sequence ID" value="RMB96570.1"/>
    <property type="molecule type" value="Genomic_DNA"/>
</dbReference>
<dbReference type="SMART" id="SM00336">
    <property type="entry name" value="BBOX"/>
    <property type="match status" value="2"/>
</dbReference>
<dbReference type="OrthoDB" id="9049620at2759"/>
<dbReference type="CDD" id="cd19769">
    <property type="entry name" value="Bbox2_TRIM16-like"/>
    <property type="match status" value="1"/>
</dbReference>
<dbReference type="PROSITE" id="PS00518">
    <property type="entry name" value="ZF_RING_1"/>
    <property type="match status" value="1"/>
</dbReference>
<dbReference type="Pfam" id="PF00097">
    <property type="entry name" value="zf-C3HC4"/>
    <property type="match status" value="1"/>
</dbReference>
<dbReference type="Gene3D" id="3.30.40.10">
    <property type="entry name" value="Zinc/RING finger domain, C3HC4 (zinc finger)"/>
    <property type="match status" value="1"/>
</dbReference>
<dbReference type="PROSITE" id="PS50119">
    <property type="entry name" value="ZF_BBOX"/>
    <property type="match status" value="1"/>
</dbReference>
<dbReference type="Gene3D" id="4.10.830.40">
    <property type="match status" value="1"/>
</dbReference>
<dbReference type="PROSITE" id="PS50089">
    <property type="entry name" value="ZF_RING_2"/>
    <property type="match status" value="1"/>
</dbReference>
<feature type="coiled-coil region" evidence="5">
    <location>
        <begin position="211"/>
        <end position="303"/>
    </location>
</feature>
<keyword evidence="1" id="KW-0479">Metal-binding</keyword>
<evidence type="ECO:0000256" key="5">
    <source>
        <dbReference type="SAM" id="Coils"/>
    </source>
</evidence>
<dbReference type="InterPro" id="IPR051051">
    <property type="entry name" value="E3_ubiq-ligase_TRIM/RNF"/>
</dbReference>
<evidence type="ECO:0000256" key="4">
    <source>
        <dbReference type="PROSITE-ProRule" id="PRU00024"/>
    </source>
</evidence>
<dbReference type="Proteomes" id="UP000269221">
    <property type="component" value="Unassembled WGS sequence"/>
</dbReference>
<dbReference type="Gene3D" id="3.30.160.60">
    <property type="entry name" value="Classic Zinc Finger"/>
    <property type="match status" value="1"/>
</dbReference>
<evidence type="ECO:0000256" key="3">
    <source>
        <dbReference type="ARBA" id="ARBA00022833"/>
    </source>
</evidence>
<dbReference type="SMART" id="SM00184">
    <property type="entry name" value="RING"/>
    <property type="match status" value="1"/>
</dbReference>
<evidence type="ECO:0008006" key="11">
    <source>
        <dbReference type="Google" id="ProtNLM"/>
    </source>
</evidence>
<gene>
    <name evidence="9" type="ORF">DUI87_26634</name>
</gene>
<feature type="domain" description="B box-type" evidence="8">
    <location>
        <begin position="156"/>
        <end position="196"/>
    </location>
</feature>
<evidence type="ECO:0000313" key="9">
    <source>
        <dbReference type="EMBL" id="RMB96570.1"/>
    </source>
</evidence>
<accession>A0A3M0J8I0</accession>
<name>A0A3M0J8I0_HIRRU</name>
<evidence type="ECO:0000259" key="8">
    <source>
        <dbReference type="PROSITE" id="PS50119"/>
    </source>
</evidence>
<dbReference type="InterPro" id="IPR001841">
    <property type="entry name" value="Znf_RING"/>
</dbReference>
<dbReference type="SUPFAM" id="SSF57850">
    <property type="entry name" value="RING/U-box"/>
    <property type="match status" value="1"/>
</dbReference>
<keyword evidence="10" id="KW-1185">Reference proteome</keyword>
<sequence>MAGTEAMAGLREELTCPICLDVYKDPVSLSCNHSFCRPCIKQALRSPQSAARCPLCHSPGGELRPNFLLRNIVHKFMDAPAQQEPPEQEGPGEEKGESSGRPEKVVLCDFCLQEPLPAVKTCVSCEASLCQAHLSKHGSKNAQNHVLVEPCDAQVLAERKCPKHGKLLECFCENDWDCVCILCSIVSHKNHKIISLEEAFGEAQISYPGTLETLKNQEAALDQTIAKLLKQVEDLKSGDSQLRAQVEDLFEEMHKKLENKKGNVLKVLNDYEEQQIYRIEIEMNSHKRQRDSVSHDVQELEALRNQRDTLLFTKQLKPGKLFLRFNVFIDDLDEGMACTVSTITFGIRINTW</sequence>
<evidence type="ECO:0000256" key="6">
    <source>
        <dbReference type="SAM" id="MobiDB-lite"/>
    </source>
</evidence>
<evidence type="ECO:0000256" key="2">
    <source>
        <dbReference type="ARBA" id="ARBA00022771"/>
    </source>
</evidence>
<dbReference type="GO" id="GO:0008270">
    <property type="term" value="F:zinc ion binding"/>
    <property type="evidence" value="ECO:0007669"/>
    <property type="project" value="UniProtKB-KW"/>
</dbReference>
<organism evidence="9 10">
    <name type="scientific">Hirundo rustica rustica</name>
    <dbReference type="NCBI Taxonomy" id="333673"/>
    <lineage>
        <taxon>Eukaryota</taxon>
        <taxon>Metazoa</taxon>
        <taxon>Chordata</taxon>
        <taxon>Craniata</taxon>
        <taxon>Vertebrata</taxon>
        <taxon>Euteleostomi</taxon>
        <taxon>Archelosauria</taxon>
        <taxon>Archosauria</taxon>
        <taxon>Dinosauria</taxon>
        <taxon>Saurischia</taxon>
        <taxon>Theropoda</taxon>
        <taxon>Coelurosauria</taxon>
        <taxon>Aves</taxon>
        <taxon>Neognathae</taxon>
        <taxon>Neoaves</taxon>
        <taxon>Telluraves</taxon>
        <taxon>Australaves</taxon>
        <taxon>Passeriformes</taxon>
        <taxon>Sylvioidea</taxon>
        <taxon>Hirundinidae</taxon>
        <taxon>Hirundo</taxon>
    </lineage>
</organism>
<feature type="region of interest" description="Disordered" evidence="6">
    <location>
        <begin position="79"/>
        <end position="100"/>
    </location>
</feature>
<dbReference type="InterPro" id="IPR000315">
    <property type="entry name" value="Znf_B-box"/>
</dbReference>
<dbReference type="STRING" id="333673.A0A3M0J8I0"/>
<dbReference type="PANTHER" id="PTHR25465:SF77">
    <property type="entry name" value="E3 UBIQUITIN_ISG15 LIGASE TRIM25"/>
    <property type="match status" value="1"/>
</dbReference>
<dbReference type="AlphaFoldDB" id="A0A3M0J8I0"/>
<keyword evidence="3" id="KW-0862">Zinc</keyword>
<feature type="domain" description="RING-type" evidence="7">
    <location>
        <begin position="16"/>
        <end position="57"/>
    </location>
</feature>
<keyword evidence="5" id="KW-0175">Coiled coil</keyword>
<reference evidence="9 10" key="1">
    <citation type="submission" date="2018-07" db="EMBL/GenBank/DDBJ databases">
        <title>A high quality draft genome assembly of the barn swallow (H. rustica rustica).</title>
        <authorList>
            <person name="Formenti G."/>
            <person name="Chiara M."/>
            <person name="Poveda L."/>
            <person name="Francoijs K.-J."/>
            <person name="Bonisoli-Alquati A."/>
            <person name="Canova L."/>
            <person name="Gianfranceschi L."/>
            <person name="Horner D.S."/>
            <person name="Saino N."/>
        </authorList>
    </citation>
    <scope>NUCLEOTIDE SEQUENCE [LARGE SCALE GENOMIC DNA]</scope>
    <source>
        <strain evidence="9">Chelidonia</strain>
        <tissue evidence="9">Blood</tissue>
    </source>
</reference>
<comment type="caution">
    <text evidence="9">The sequence shown here is derived from an EMBL/GenBank/DDBJ whole genome shotgun (WGS) entry which is preliminary data.</text>
</comment>
<protein>
    <recommendedName>
        <fullName evidence="11">RING-type domain-containing protein</fullName>
    </recommendedName>
</protein>
<dbReference type="InterPro" id="IPR018957">
    <property type="entry name" value="Znf_C3HC4_RING-type"/>
</dbReference>